<name>A0A509EFV9_9HYPH</name>
<proteinExistence type="predicted"/>
<protein>
    <recommendedName>
        <fullName evidence="4">Helix-turn-helix domain-containing protein</fullName>
    </recommendedName>
</protein>
<keyword evidence="3" id="KW-1185">Reference proteome</keyword>
<dbReference type="EMBL" id="CABFPH010000058">
    <property type="protein sequence ID" value="VUD73061.1"/>
    <property type="molecule type" value="Genomic_DNA"/>
</dbReference>
<accession>A0A509EFV9</accession>
<evidence type="ECO:0008006" key="4">
    <source>
        <dbReference type="Google" id="ProtNLM"/>
    </source>
</evidence>
<sequence>MNTLGAPPVIWPEGVSQRELARILGVSEGAVRKAIKAKRISVLPGGRLDPLAAREGWGASTDPVRTKVHTTPSVRTGGTQRAAEVSTEAEARQAISLVARVLAEEDVEASGPVDFVKAWTAELTLKACQRSLDQAKEEGSLVNRAAAEAAFLAEARAIRDAWIAWPARIAVELADELGIEARRLTTALDREVRPTSPNWASPPPTSQTLPEDPRC</sequence>
<evidence type="ECO:0000256" key="1">
    <source>
        <dbReference type="SAM" id="MobiDB-lite"/>
    </source>
</evidence>
<organism evidence="2 3">
    <name type="scientific">Methylobacterium symbioticum</name>
    <dbReference type="NCBI Taxonomy" id="2584084"/>
    <lineage>
        <taxon>Bacteria</taxon>
        <taxon>Pseudomonadati</taxon>
        <taxon>Pseudomonadota</taxon>
        <taxon>Alphaproteobacteria</taxon>
        <taxon>Hyphomicrobiales</taxon>
        <taxon>Methylobacteriaceae</taxon>
        <taxon>Methylobacterium</taxon>
    </lineage>
</organism>
<evidence type="ECO:0000313" key="3">
    <source>
        <dbReference type="Proteomes" id="UP000410984"/>
    </source>
</evidence>
<gene>
    <name evidence="2" type="ORF">MET9862_03673</name>
</gene>
<evidence type="ECO:0000313" key="2">
    <source>
        <dbReference type="EMBL" id="VUD73061.1"/>
    </source>
</evidence>
<reference evidence="2 3" key="1">
    <citation type="submission" date="2019-06" db="EMBL/GenBank/DDBJ databases">
        <authorList>
            <person name="Rodrigo-Torres L."/>
            <person name="Arahal R. D."/>
            <person name="Lucena T."/>
        </authorList>
    </citation>
    <scope>NUCLEOTIDE SEQUENCE [LARGE SCALE GENOMIC DNA]</scope>
    <source>
        <strain evidence="2 3">SB0023/3</strain>
    </source>
</reference>
<feature type="region of interest" description="Disordered" evidence="1">
    <location>
        <begin position="190"/>
        <end position="215"/>
    </location>
</feature>
<dbReference type="Proteomes" id="UP000410984">
    <property type="component" value="Unassembled WGS sequence"/>
</dbReference>
<dbReference type="AlphaFoldDB" id="A0A509EFV9"/>